<feature type="transmembrane region" description="Helical" evidence="6">
    <location>
        <begin position="156"/>
        <end position="176"/>
    </location>
</feature>
<evidence type="ECO:0000256" key="6">
    <source>
        <dbReference type="SAM" id="Phobius"/>
    </source>
</evidence>
<dbReference type="InterPro" id="IPR016174">
    <property type="entry name" value="Di-haem_cyt_TM"/>
</dbReference>
<feature type="transmembrane region" description="Helical" evidence="6">
    <location>
        <begin position="20"/>
        <end position="38"/>
    </location>
</feature>
<keyword evidence="2" id="KW-1003">Cell membrane</keyword>
<protein>
    <submittedName>
        <fullName evidence="8">Cytochrome b</fullName>
    </submittedName>
</protein>
<organism evidence="8 9">
    <name type="scientific">Rubrivivax gelatinosus</name>
    <name type="common">Rhodocyclus gelatinosus</name>
    <name type="synonym">Rhodopseudomonas gelatinosa</name>
    <dbReference type="NCBI Taxonomy" id="28068"/>
    <lineage>
        <taxon>Bacteria</taxon>
        <taxon>Pseudomonadati</taxon>
        <taxon>Pseudomonadota</taxon>
        <taxon>Betaproteobacteria</taxon>
        <taxon>Burkholderiales</taxon>
        <taxon>Sphaerotilaceae</taxon>
        <taxon>Rubrivivax</taxon>
    </lineage>
</organism>
<dbReference type="Pfam" id="PF01292">
    <property type="entry name" value="Ni_hydr_CYTB"/>
    <property type="match status" value="1"/>
</dbReference>
<comment type="caution">
    <text evidence="8">The sequence shown here is derived from an EMBL/GenBank/DDBJ whole genome shotgun (WGS) entry which is preliminary data.</text>
</comment>
<evidence type="ECO:0000259" key="7">
    <source>
        <dbReference type="Pfam" id="PF01292"/>
    </source>
</evidence>
<evidence type="ECO:0000256" key="2">
    <source>
        <dbReference type="ARBA" id="ARBA00022475"/>
    </source>
</evidence>
<dbReference type="PANTHER" id="PTHR30485">
    <property type="entry name" value="NI/FE-HYDROGENASE 1 B-TYPE CYTOCHROME SUBUNIT"/>
    <property type="match status" value="1"/>
</dbReference>
<dbReference type="InterPro" id="IPR051542">
    <property type="entry name" value="Hydrogenase_cytochrome"/>
</dbReference>
<dbReference type="GO" id="GO:0022904">
    <property type="term" value="P:respiratory electron transport chain"/>
    <property type="evidence" value="ECO:0007669"/>
    <property type="project" value="InterPro"/>
</dbReference>
<dbReference type="RefSeq" id="WP_132649340.1">
    <property type="nucleotide sequence ID" value="NZ_CP181386.1"/>
</dbReference>
<dbReference type="EMBL" id="SLXD01000016">
    <property type="protein sequence ID" value="TCO98798.1"/>
    <property type="molecule type" value="Genomic_DNA"/>
</dbReference>
<gene>
    <name evidence="8" type="ORF">EV684_11659</name>
</gene>
<keyword evidence="4 6" id="KW-1133">Transmembrane helix</keyword>
<feature type="domain" description="Cytochrome b561 bacterial/Ni-hydrogenase" evidence="7">
    <location>
        <begin position="14"/>
        <end position="188"/>
    </location>
</feature>
<reference evidence="8 9" key="1">
    <citation type="submission" date="2019-03" db="EMBL/GenBank/DDBJ databases">
        <title>Genomic Encyclopedia of Type Strains, Phase IV (KMG-IV): sequencing the most valuable type-strain genomes for metagenomic binning, comparative biology and taxonomic classification.</title>
        <authorList>
            <person name="Goeker M."/>
        </authorList>
    </citation>
    <scope>NUCLEOTIDE SEQUENCE [LARGE SCALE GENOMIC DNA]</scope>
    <source>
        <strain evidence="8 9">DSM 1709</strain>
    </source>
</reference>
<dbReference type="Gene3D" id="1.20.950.20">
    <property type="entry name" value="Transmembrane di-heme cytochromes, Chain C"/>
    <property type="match status" value="1"/>
</dbReference>
<dbReference type="Proteomes" id="UP000295106">
    <property type="component" value="Unassembled WGS sequence"/>
</dbReference>
<accession>A0A4R2LW53</accession>
<feature type="transmembrane region" description="Helical" evidence="6">
    <location>
        <begin position="107"/>
        <end position="126"/>
    </location>
</feature>
<evidence type="ECO:0000313" key="9">
    <source>
        <dbReference type="Proteomes" id="UP000295106"/>
    </source>
</evidence>
<dbReference type="SUPFAM" id="SSF81342">
    <property type="entry name" value="Transmembrane di-heme cytochromes"/>
    <property type="match status" value="1"/>
</dbReference>
<dbReference type="AlphaFoldDB" id="A0A4R2LW53"/>
<dbReference type="GeneID" id="99682651"/>
<feature type="transmembrane region" description="Helical" evidence="6">
    <location>
        <begin position="45"/>
        <end position="63"/>
    </location>
</feature>
<dbReference type="GO" id="GO:0020037">
    <property type="term" value="F:heme binding"/>
    <property type="evidence" value="ECO:0007669"/>
    <property type="project" value="TreeGrafter"/>
</dbReference>
<feature type="transmembrane region" description="Helical" evidence="6">
    <location>
        <begin position="207"/>
        <end position="229"/>
    </location>
</feature>
<dbReference type="OrthoDB" id="196472at2"/>
<dbReference type="GO" id="GO:0005886">
    <property type="term" value="C:plasma membrane"/>
    <property type="evidence" value="ECO:0007669"/>
    <property type="project" value="UniProtKB-SubCell"/>
</dbReference>
<name>A0A4R2LW53_RUBGE</name>
<dbReference type="InterPro" id="IPR011577">
    <property type="entry name" value="Cyt_b561_bac/Ni-Hgenase"/>
</dbReference>
<evidence type="ECO:0000313" key="8">
    <source>
        <dbReference type="EMBL" id="TCO98798.1"/>
    </source>
</evidence>
<proteinExistence type="predicted"/>
<keyword evidence="3 6" id="KW-0812">Transmembrane</keyword>
<dbReference type="GO" id="GO:0009055">
    <property type="term" value="F:electron transfer activity"/>
    <property type="evidence" value="ECO:0007669"/>
    <property type="project" value="InterPro"/>
</dbReference>
<evidence type="ECO:0000256" key="5">
    <source>
        <dbReference type="ARBA" id="ARBA00023136"/>
    </source>
</evidence>
<evidence type="ECO:0000256" key="3">
    <source>
        <dbReference type="ARBA" id="ARBA00022692"/>
    </source>
</evidence>
<sequence>MAAIEPTSRPTRIWDLPTRLFHWALAAAIVVCFVSGKIGGNAMEWHFKAGYVAFGLIAFRLVWGLVGGRWSRFVHFIYAPGTVLRYLKGRTRPEEMIEVGHNPLGSFSVFALLGIVSLQIATGLVADDEIANTGPLWRFVESETALDATAWHKGPGQWIIIALVSLHIASIVFHRLRGHNLVLPMLTGDKPLPAGTPASADGWSQRLLALVLGAAAWALVSWVVSLGALS</sequence>
<evidence type="ECO:0000256" key="4">
    <source>
        <dbReference type="ARBA" id="ARBA00022989"/>
    </source>
</evidence>
<evidence type="ECO:0000256" key="1">
    <source>
        <dbReference type="ARBA" id="ARBA00004651"/>
    </source>
</evidence>
<keyword evidence="5 6" id="KW-0472">Membrane</keyword>
<dbReference type="PANTHER" id="PTHR30485:SF2">
    <property type="entry name" value="BLL0597 PROTEIN"/>
    <property type="match status" value="1"/>
</dbReference>
<comment type="subcellular location">
    <subcellularLocation>
        <location evidence="1">Cell membrane</location>
        <topology evidence="1">Multi-pass membrane protein</topology>
    </subcellularLocation>
</comment>